<sequence length="153" mass="17658">MENNINVGQVNAAIYRNIQILLSSTLNDLDIKNGQYDFFLVISLREGLSQKELSEHLHISKSTTAKAVKNLTEKGYVIRKKDKEDGRLEHLYLTEKGREKSPFVQSIFQKIIEVSTRELSQTEITQLLTLMQKVLNNIISENMLLSEKEYENE</sequence>
<evidence type="ECO:0000259" key="4">
    <source>
        <dbReference type="PROSITE" id="PS50995"/>
    </source>
</evidence>
<dbReference type="PROSITE" id="PS50995">
    <property type="entry name" value="HTH_MARR_2"/>
    <property type="match status" value="1"/>
</dbReference>
<keyword evidence="1" id="KW-0805">Transcription regulation</keyword>
<evidence type="ECO:0000313" key="6">
    <source>
        <dbReference type="Proteomes" id="UP000028525"/>
    </source>
</evidence>
<dbReference type="InterPro" id="IPR000835">
    <property type="entry name" value="HTH_MarR-typ"/>
</dbReference>
<gene>
    <name evidence="5" type="ORF">IO98_14700</name>
</gene>
<dbReference type="STRING" id="29354.IO98_14700"/>
<dbReference type="InterPro" id="IPR036390">
    <property type="entry name" value="WH_DNA-bd_sf"/>
</dbReference>
<dbReference type="RefSeq" id="WP_038282273.1">
    <property type="nucleotide sequence ID" value="NZ_JPME01000018.1"/>
</dbReference>
<proteinExistence type="predicted"/>
<organism evidence="5 6">
    <name type="scientific">Lacrimispora celerecrescens</name>
    <dbReference type="NCBI Taxonomy" id="29354"/>
    <lineage>
        <taxon>Bacteria</taxon>
        <taxon>Bacillati</taxon>
        <taxon>Bacillota</taxon>
        <taxon>Clostridia</taxon>
        <taxon>Lachnospirales</taxon>
        <taxon>Lachnospiraceae</taxon>
        <taxon>Lacrimispora</taxon>
    </lineage>
</organism>
<dbReference type="Pfam" id="PF12802">
    <property type="entry name" value="MarR_2"/>
    <property type="match status" value="1"/>
</dbReference>
<dbReference type="InterPro" id="IPR036388">
    <property type="entry name" value="WH-like_DNA-bd_sf"/>
</dbReference>
<dbReference type="PANTHER" id="PTHR42756">
    <property type="entry name" value="TRANSCRIPTIONAL REGULATOR, MARR"/>
    <property type="match status" value="1"/>
</dbReference>
<keyword evidence="6" id="KW-1185">Reference proteome</keyword>
<name>A0A084JJV5_9FIRM</name>
<dbReference type="Gene3D" id="1.10.10.10">
    <property type="entry name" value="Winged helix-like DNA-binding domain superfamily/Winged helix DNA-binding domain"/>
    <property type="match status" value="1"/>
</dbReference>
<feature type="domain" description="HTH marR-type" evidence="4">
    <location>
        <begin position="1"/>
        <end position="136"/>
    </location>
</feature>
<dbReference type="OrthoDB" id="6400170at2"/>
<dbReference type="PANTHER" id="PTHR42756:SF1">
    <property type="entry name" value="TRANSCRIPTIONAL REPRESSOR OF EMRAB OPERON"/>
    <property type="match status" value="1"/>
</dbReference>
<keyword evidence="3" id="KW-0804">Transcription</keyword>
<dbReference type="AlphaFoldDB" id="A0A084JJV5"/>
<evidence type="ECO:0000256" key="1">
    <source>
        <dbReference type="ARBA" id="ARBA00023015"/>
    </source>
</evidence>
<dbReference type="PRINTS" id="PR00598">
    <property type="entry name" value="HTHMARR"/>
</dbReference>
<reference evidence="5 6" key="1">
    <citation type="submission" date="2014-07" db="EMBL/GenBank/DDBJ databases">
        <title>Draft genome of Clostridium celerecrescens 152B isolated from sediments associated with methane hydrate from Krishna Godavari basin.</title>
        <authorList>
            <person name="Honkalas V.S."/>
            <person name="Dabir A.P."/>
            <person name="Arora P."/>
            <person name="Dhakephalkar P.K."/>
        </authorList>
    </citation>
    <scope>NUCLEOTIDE SEQUENCE [LARGE SCALE GENOMIC DNA]</scope>
    <source>
        <strain evidence="5 6">152B</strain>
    </source>
</reference>
<accession>A0A084JJV5</accession>
<dbReference type="Proteomes" id="UP000028525">
    <property type="component" value="Unassembled WGS sequence"/>
</dbReference>
<evidence type="ECO:0000256" key="2">
    <source>
        <dbReference type="ARBA" id="ARBA00023125"/>
    </source>
</evidence>
<evidence type="ECO:0000256" key="3">
    <source>
        <dbReference type="ARBA" id="ARBA00023163"/>
    </source>
</evidence>
<dbReference type="SMART" id="SM00347">
    <property type="entry name" value="HTH_MARR"/>
    <property type="match status" value="1"/>
</dbReference>
<keyword evidence="2" id="KW-0238">DNA-binding</keyword>
<dbReference type="GO" id="GO:0003677">
    <property type="term" value="F:DNA binding"/>
    <property type="evidence" value="ECO:0007669"/>
    <property type="project" value="UniProtKB-KW"/>
</dbReference>
<dbReference type="SUPFAM" id="SSF46785">
    <property type="entry name" value="Winged helix' DNA-binding domain"/>
    <property type="match status" value="1"/>
</dbReference>
<dbReference type="GO" id="GO:0003700">
    <property type="term" value="F:DNA-binding transcription factor activity"/>
    <property type="evidence" value="ECO:0007669"/>
    <property type="project" value="InterPro"/>
</dbReference>
<dbReference type="EMBL" id="JPME01000018">
    <property type="protein sequence ID" value="KEZ89239.1"/>
    <property type="molecule type" value="Genomic_DNA"/>
</dbReference>
<comment type="caution">
    <text evidence="5">The sequence shown here is derived from an EMBL/GenBank/DDBJ whole genome shotgun (WGS) entry which is preliminary data.</text>
</comment>
<protein>
    <submittedName>
        <fullName evidence="5">MarR family transcriptional regulator</fullName>
    </submittedName>
</protein>
<evidence type="ECO:0000313" key="5">
    <source>
        <dbReference type="EMBL" id="KEZ89239.1"/>
    </source>
</evidence>